<feature type="domain" description="SAP" evidence="2">
    <location>
        <begin position="5"/>
        <end position="39"/>
    </location>
</feature>
<dbReference type="InterPro" id="IPR011335">
    <property type="entry name" value="Restrct_endonuc-II-like"/>
</dbReference>
<dbReference type="Gene3D" id="1.10.720.30">
    <property type="entry name" value="SAP domain"/>
    <property type="match status" value="1"/>
</dbReference>
<dbReference type="EMBL" id="CACVKT020007303">
    <property type="protein sequence ID" value="CAC5407015.1"/>
    <property type="molecule type" value="Genomic_DNA"/>
</dbReference>
<evidence type="ECO:0000259" key="2">
    <source>
        <dbReference type="PROSITE" id="PS50800"/>
    </source>
</evidence>
<dbReference type="AlphaFoldDB" id="A0A6J8DG71"/>
<dbReference type="PANTHER" id="PTHR46609">
    <property type="entry name" value="EXONUCLEASE, PHAGE-TYPE/RECB, C-TERMINAL DOMAIN-CONTAINING PROTEIN"/>
    <property type="match status" value="1"/>
</dbReference>
<evidence type="ECO:0000259" key="3">
    <source>
        <dbReference type="PROSITE" id="PS50966"/>
    </source>
</evidence>
<dbReference type="GO" id="GO:0008270">
    <property type="term" value="F:zinc ion binding"/>
    <property type="evidence" value="ECO:0007669"/>
    <property type="project" value="UniProtKB-KW"/>
</dbReference>
<name>A0A6J8DG71_MYTCO</name>
<dbReference type="CDD" id="cd22343">
    <property type="entry name" value="PDDEXK_lambda_exonuclease-like"/>
    <property type="match status" value="1"/>
</dbReference>
<dbReference type="Gene3D" id="3.90.320.10">
    <property type="match status" value="1"/>
</dbReference>
<evidence type="ECO:0008006" key="6">
    <source>
        <dbReference type="Google" id="ProtNLM"/>
    </source>
</evidence>
<keyword evidence="1" id="KW-0479">Metal-binding</keyword>
<evidence type="ECO:0000313" key="5">
    <source>
        <dbReference type="Proteomes" id="UP000507470"/>
    </source>
</evidence>
<proteinExistence type="predicted"/>
<evidence type="ECO:0000256" key="1">
    <source>
        <dbReference type="PROSITE-ProRule" id="PRU00325"/>
    </source>
</evidence>
<dbReference type="InterPro" id="IPR011604">
    <property type="entry name" value="PDDEXK-like_dom_sf"/>
</dbReference>
<dbReference type="InterPro" id="IPR003034">
    <property type="entry name" value="SAP_dom"/>
</dbReference>
<accession>A0A6J8DG71</accession>
<gene>
    <name evidence="4" type="ORF">MCOR_40527</name>
</gene>
<dbReference type="InterPro" id="IPR019080">
    <property type="entry name" value="YqaJ_viral_recombinase"/>
</dbReference>
<dbReference type="Proteomes" id="UP000507470">
    <property type="component" value="Unassembled WGS sequence"/>
</dbReference>
<dbReference type="SUPFAM" id="SSF52980">
    <property type="entry name" value="Restriction endonuclease-like"/>
    <property type="match status" value="1"/>
</dbReference>
<dbReference type="OrthoDB" id="9974584at2759"/>
<feature type="domain" description="SWIM-type" evidence="3">
    <location>
        <begin position="146"/>
        <end position="185"/>
    </location>
</feature>
<dbReference type="GO" id="GO:0006281">
    <property type="term" value="P:DNA repair"/>
    <property type="evidence" value="ECO:0007669"/>
    <property type="project" value="UniProtKB-ARBA"/>
</dbReference>
<dbReference type="InterPro" id="IPR007527">
    <property type="entry name" value="Znf_SWIM"/>
</dbReference>
<dbReference type="PANTHER" id="PTHR46609:SF8">
    <property type="entry name" value="YQAJ VIRAL RECOMBINASE DOMAIN-CONTAINING PROTEIN"/>
    <property type="match status" value="1"/>
</dbReference>
<reference evidence="4 5" key="1">
    <citation type="submission" date="2020-06" db="EMBL/GenBank/DDBJ databases">
        <authorList>
            <person name="Li R."/>
            <person name="Bekaert M."/>
        </authorList>
    </citation>
    <scope>NUCLEOTIDE SEQUENCE [LARGE SCALE GENOMIC DNA]</scope>
    <source>
        <strain evidence="5">wild</strain>
    </source>
</reference>
<dbReference type="InterPro" id="IPR051703">
    <property type="entry name" value="NF-kappa-B_Signaling_Reg"/>
</dbReference>
<dbReference type="SUPFAM" id="SSF68906">
    <property type="entry name" value="SAP domain"/>
    <property type="match status" value="1"/>
</dbReference>
<dbReference type="SMART" id="SM00513">
    <property type="entry name" value="SAP"/>
    <property type="match status" value="1"/>
</dbReference>
<protein>
    <recommendedName>
        <fullName evidence="6">SWIM-type domain-containing protein</fullName>
    </recommendedName>
</protein>
<keyword evidence="1" id="KW-0863">Zinc-finger</keyword>
<dbReference type="Pfam" id="PF02037">
    <property type="entry name" value="SAP"/>
    <property type="match status" value="1"/>
</dbReference>
<dbReference type="PROSITE" id="PS50800">
    <property type="entry name" value="SAP"/>
    <property type="match status" value="1"/>
</dbReference>
<sequence length="517" mass="59952">MADVYVLWPIPKLKNELTRRGATTTGRKTDLIERLRAYDRNANFRGVPVNLPEPLDPQWPLTGFQQLRSEHKIMLPKLTAEQIEGYFLYRMAEDRQASGDIKALEKGKKMFESHRILACSFYQSGQNTFLSGIVGAAMRHKVTYNYKIKIDRCTGEPLNSHCECPAGKGPHGTCKHVAAVMMMLMHFIQTGDVQVEKCCTENLQTFHKPKAFYNGSPVKTQSIPSKRKHLDSILDDPRPAKFHNLKGYNDHVRNSLINFCSTTSMDISLRYIYPKADLQNAVHDHDYLERPFAEYWIDNALMVTENECKAIEKCTRKQSKCNEWFRHRKWRLTASRFGEITRMTCRRNKNKLCKTLINSHKIVRKCLLHGKQFESKAICKFEAQKGVKCRPSGLFVRPDFPFLGASPDGIIDTDFLIEVKCPYNGRNDKVLPGKFFPFLYRNKSGEIALKEISTYYAQIQGQLFIAKRKYCYFIVYTFVDLFVQVVDYDENFCLNSLIPKLSMFYEKYFRPYLASLL</sequence>
<keyword evidence="5" id="KW-1185">Reference proteome</keyword>
<dbReference type="PROSITE" id="PS50966">
    <property type="entry name" value="ZF_SWIM"/>
    <property type="match status" value="1"/>
</dbReference>
<evidence type="ECO:0000313" key="4">
    <source>
        <dbReference type="EMBL" id="CAC5407015.1"/>
    </source>
</evidence>
<organism evidence="4 5">
    <name type="scientific">Mytilus coruscus</name>
    <name type="common">Sea mussel</name>
    <dbReference type="NCBI Taxonomy" id="42192"/>
    <lineage>
        <taxon>Eukaryota</taxon>
        <taxon>Metazoa</taxon>
        <taxon>Spiralia</taxon>
        <taxon>Lophotrochozoa</taxon>
        <taxon>Mollusca</taxon>
        <taxon>Bivalvia</taxon>
        <taxon>Autobranchia</taxon>
        <taxon>Pteriomorphia</taxon>
        <taxon>Mytilida</taxon>
        <taxon>Mytiloidea</taxon>
        <taxon>Mytilidae</taxon>
        <taxon>Mytilinae</taxon>
        <taxon>Mytilus</taxon>
    </lineage>
</organism>
<keyword evidence="1" id="KW-0862">Zinc</keyword>
<dbReference type="InterPro" id="IPR036361">
    <property type="entry name" value="SAP_dom_sf"/>
</dbReference>
<dbReference type="Pfam" id="PF09588">
    <property type="entry name" value="YqaJ"/>
    <property type="match status" value="1"/>
</dbReference>